<feature type="compositionally biased region" description="Basic and acidic residues" evidence="1">
    <location>
        <begin position="50"/>
        <end position="62"/>
    </location>
</feature>
<dbReference type="EMBL" id="KB644412">
    <property type="protein sequence ID" value="EPS30891.1"/>
    <property type="molecule type" value="Genomic_DNA"/>
</dbReference>
<gene>
    <name evidence="2" type="ORF">PDE_05844</name>
</gene>
<proteinExistence type="predicted"/>
<reference evidence="2 3" key="1">
    <citation type="journal article" date="2013" name="PLoS ONE">
        <title>Genomic and secretomic analyses reveal unique features of the lignocellulolytic enzyme system of Penicillium decumbens.</title>
        <authorList>
            <person name="Liu G."/>
            <person name="Zhang L."/>
            <person name="Wei X."/>
            <person name="Zou G."/>
            <person name="Qin Y."/>
            <person name="Ma L."/>
            <person name="Li J."/>
            <person name="Zheng H."/>
            <person name="Wang S."/>
            <person name="Wang C."/>
            <person name="Xun L."/>
            <person name="Zhao G.-P."/>
            <person name="Zhou Z."/>
            <person name="Qu Y."/>
        </authorList>
    </citation>
    <scope>NUCLEOTIDE SEQUENCE [LARGE SCALE GENOMIC DNA]</scope>
    <source>
        <strain evidence="3">114-2 / CGMCC 5302</strain>
    </source>
</reference>
<name>S7ZQI2_PENO1</name>
<dbReference type="HOGENOM" id="CLU_1938875_0_0_1"/>
<dbReference type="Proteomes" id="UP000019376">
    <property type="component" value="Unassembled WGS sequence"/>
</dbReference>
<evidence type="ECO:0000313" key="3">
    <source>
        <dbReference type="Proteomes" id="UP000019376"/>
    </source>
</evidence>
<dbReference type="AlphaFoldDB" id="S7ZQI2"/>
<evidence type="ECO:0000313" key="2">
    <source>
        <dbReference type="EMBL" id="EPS30891.1"/>
    </source>
</evidence>
<protein>
    <submittedName>
        <fullName evidence="2">Uncharacterized protein</fullName>
    </submittedName>
</protein>
<feature type="region of interest" description="Disordered" evidence="1">
    <location>
        <begin position="21"/>
        <end position="62"/>
    </location>
</feature>
<accession>S7ZQI2</accession>
<organism evidence="2 3">
    <name type="scientific">Penicillium oxalicum (strain 114-2 / CGMCC 5302)</name>
    <name type="common">Penicillium decumbens</name>
    <dbReference type="NCBI Taxonomy" id="933388"/>
    <lineage>
        <taxon>Eukaryota</taxon>
        <taxon>Fungi</taxon>
        <taxon>Dikarya</taxon>
        <taxon>Ascomycota</taxon>
        <taxon>Pezizomycotina</taxon>
        <taxon>Eurotiomycetes</taxon>
        <taxon>Eurotiomycetidae</taxon>
        <taxon>Eurotiales</taxon>
        <taxon>Aspergillaceae</taxon>
        <taxon>Penicillium</taxon>
    </lineage>
</organism>
<evidence type="ECO:0000256" key="1">
    <source>
        <dbReference type="SAM" id="MobiDB-lite"/>
    </source>
</evidence>
<sequence>MPPSLLQPHVCTVPFVKNPLLRHPPRSPGSTATLGLGTRPKTKCEPTFQRGKEKGQSAKIREDECHLAGHGLSVSTRRKKVETIAKWTNRQPPTVHSILPTPLVSDDLVVETHPANSTNKIGDSVDTSPR</sequence>
<keyword evidence="3" id="KW-1185">Reference proteome</keyword>